<dbReference type="InParanoid" id="A7E940"/>
<evidence type="ECO:0000256" key="1">
    <source>
        <dbReference type="ARBA" id="ARBA00004141"/>
    </source>
</evidence>
<protein>
    <recommendedName>
        <fullName evidence="9">TspO/MBR-related protein</fullName>
    </recommendedName>
</protein>
<evidence type="ECO:0000313" key="8">
    <source>
        <dbReference type="Proteomes" id="UP000001312"/>
    </source>
</evidence>
<keyword evidence="5 6" id="KW-0472">Membrane</keyword>
<dbReference type="PANTHER" id="PTHR10057">
    <property type="entry name" value="PERIPHERAL-TYPE BENZODIAZEPINE RECEPTOR"/>
    <property type="match status" value="1"/>
</dbReference>
<proteinExistence type="inferred from homology"/>
<gene>
    <name evidence="7" type="ORF">SS1G_01820</name>
</gene>
<keyword evidence="4 6" id="KW-1133">Transmembrane helix</keyword>
<dbReference type="RefSeq" id="XP_001597624.1">
    <property type="nucleotide sequence ID" value="XM_001597574.1"/>
</dbReference>
<sequence>MFDQSLECITQNSEVDLNQSVVFSRDPTNKGGYLKAWTTLKSISLPNSLPEVNRGGQVLTPPITFCFTARNLNSSNMTTFIPSLTLPASIFANPTASILLPVTLGTAVGFAVSPKKTQKTYMALKQPPYRPPPYIFGPAWTLLYGLMGFSAYRAYSTGMNPLASTEKHLLTKQGATLYTIQLGLNLIWTPLFFKLKRPVLATVDIVTLTGVVSYLTYTWSKVDSVAAWALAPYLGWLGFATYLCAGVGYLNDWDISDKEVKKSPEGKDTKYVDEKEE</sequence>
<dbReference type="Gene3D" id="1.20.1260.100">
    <property type="entry name" value="TspO/MBR protein"/>
    <property type="match status" value="1"/>
</dbReference>
<feature type="transmembrane region" description="Helical" evidence="6">
    <location>
        <begin position="90"/>
        <end position="113"/>
    </location>
</feature>
<evidence type="ECO:0000256" key="4">
    <source>
        <dbReference type="ARBA" id="ARBA00022989"/>
    </source>
</evidence>
<dbReference type="EMBL" id="CH476622">
    <property type="protein sequence ID" value="EDN96892.1"/>
    <property type="molecule type" value="Genomic_DNA"/>
</dbReference>
<dbReference type="GO" id="GO:0033013">
    <property type="term" value="P:tetrapyrrole metabolic process"/>
    <property type="evidence" value="ECO:0007669"/>
    <property type="project" value="UniProtKB-ARBA"/>
</dbReference>
<dbReference type="STRING" id="665079.A7E940"/>
<evidence type="ECO:0008006" key="9">
    <source>
        <dbReference type="Google" id="ProtNLM"/>
    </source>
</evidence>
<dbReference type="PANTHER" id="PTHR10057:SF0">
    <property type="entry name" value="TRANSLOCATOR PROTEIN"/>
    <property type="match status" value="1"/>
</dbReference>
<reference evidence="8" key="1">
    <citation type="journal article" date="2011" name="PLoS Genet.">
        <title>Genomic analysis of the necrotrophic fungal pathogens Sclerotinia sclerotiorum and Botrytis cinerea.</title>
        <authorList>
            <person name="Amselem J."/>
            <person name="Cuomo C.A."/>
            <person name="van Kan J.A."/>
            <person name="Viaud M."/>
            <person name="Benito E.P."/>
            <person name="Couloux A."/>
            <person name="Coutinho P.M."/>
            <person name="de Vries R.P."/>
            <person name="Dyer P.S."/>
            <person name="Fillinger S."/>
            <person name="Fournier E."/>
            <person name="Gout L."/>
            <person name="Hahn M."/>
            <person name="Kohn L."/>
            <person name="Lapalu N."/>
            <person name="Plummer K.M."/>
            <person name="Pradier J.M."/>
            <person name="Quevillon E."/>
            <person name="Sharon A."/>
            <person name="Simon A."/>
            <person name="ten Have A."/>
            <person name="Tudzynski B."/>
            <person name="Tudzynski P."/>
            <person name="Wincker P."/>
            <person name="Andrew M."/>
            <person name="Anthouard V."/>
            <person name="Beever R.E."/>
            <person name="Beffa R."/>
            <person name="Benoit I."/>
            <person name="Bouzid O."/>
            <person name="Brault B."/>
            <person name="Chen Z."/>
            <person name="Choquer M."/>
            <person name="Collemare J."/>
            <person name="Cotton P."/>
            <person name="Danchin E.G."/>
            <person name="Da Silva C."/>
            <person name="Gautier A."/>
            <person name="Giraud C."/>
            <person name="Giraud T."/>
            <person name="Gonzalez C."/>
            <person name="Grossetete S."/>
            <person name="Guldener U."/>
            <person name="Henrissat B."/>
            <person name="Howlett B.J."/>
            <person name="Kodira C."/>
            <person name="Kretschmer M."/>
            <person name="Lappartient A."/>
            <person name="Leroch M."/>
            <person name="Levis C."/>
            <person name="Mauceli E."/>
            <person name="Neuveglise C."/>
            <person name="Oeser B."/>
            <person name="Pearson M."/>
            <person name="Poulain J."/>
            <person name="Poussereau N."/>
            <person name="Quesneville H."/>
            <person name="Rascle C."/>
            <person name="Schumacher J."/>
            <person name="Segurens B."/>
            <person name="Sexton A."/>
            <person name="Silva E."/>
            <person name="Sirven C."/>
            <person name="Soanes D.M."/>
            <person name="Talbot N.J."/>
            <person name="Templeton M."/>
            <person name="Yandava C."/>
            <person name="Yarden O."/>
            <person name="Zeng Q."/>
            <person name="Rollins J.A."/>
            <person name="Lebrun M.H."/>
            <person name="Dickman M."/>
        </authorList>
    </citation>
    <scope>NUCLEOTIDE SEQUENCE [LARGE SCALE GENOMIC DNA]</scope>
    <source>
        <strain evidence="8">ATCC 18683 / 1980 / Ss-1</strain>
    </source>
</reference>
<feature type="transmembrane region" description="Helical" evidence="6">
    <location>
        <begin position="200"/>
        <end position="219"/>
    </location>
</feature>
<dbReference type="eggNOG" id="KOG3797">
    <property type="taxonomic scope" value="Eukaryota"/>
</dbReference>
<dbReference type="HOGENOM" id="CLU_091805_0_0_1"/>
<evidence type="ECO:0000256" key="6">
    <source>
        <dbReference type="SAM" id="Phobius"/>
    </source>
</evidence>
<evidence type="ECO:0000256" key="5">
    <source>
        <dbReference type="ARBA" id="ARBA00023136"/>
    </source>
</evidence>
<dbReference type="FunFam" id="1.20.1260.100:FF:000001">
    <property type="entry name" value="translocator protein 2"/>
    <property type="match status" value="1"/>
</dbReference>
<keyword evidence="3 6" id="KW-0812">Transmembrane</keyword>
<name>A7E940_SCLS1</name>
<evidence type="ECO:0000256" key="3">
    <source>
        <dbReference type="ARBA" id="ARBA00022692"/>
    </source>
</evidence>
<feature type="transmembrane region" description="Helical" evidence="6">
    <location>
        <begin position="134"/>
        <end position="155"/>
    </location>
</feature>
<evidence type="ECO:0000313" key="7">
    <source>
        <dbReference type="EMBL" id="EDN96892.1"/>
    </source>
</evidence>
<keyword evidence="8" id="KW-1185">Reference proteome</keyword>
<organism evidence="7 8">
    <name type="scientific">Sclerotinia sclerotiorum (strain ATCC 18683 / 1980 / Ss-1)</name>
    <name type="common">White mold</name>
    <name type="synonym">Whetzelinia sclerotiorum</name>
    <dbReference type="NCBI Taxonomy" id="665079"/>
    <lineage>
        <taxon>Eukaryota</taxon>
        <taxon>Fungi</taxon>
        <taxon>Dikarya</taxon>
        <taxon>Ascomycota</taxon>
        <taxon>Pezizomycotina</taxon>
        <taxon>Leotiomycetes</taxon>
        <taxon>Helotiales</taxon>
        <taxon>Sclerotiniaceae</taxon>
        <taxon>Sclerotinia</taxon>
    </lineage>
</organism>
<accession>A7E940</accession>
<dbReference type="OMA" id="MAYVPGL"/>
<dbReference type="InterPro" id="IPR004307">
    <property type="entry name" value="TspO_MBR"/>
</dbReference>
<dbReference type="InterPro" id="IPR038330">
    <property type="entry name" value="TspO/MBR-related_sf"/>
</dbReference>
<dbReference type="Pfam" id="PF03073">
    <property type="entry name" value="TspO_MBR"/>
    <property type="match status" value="1"/>
</dbReference>
<feature type="transmembrane region" description="Helical" evidence="6">
    <location>
        <begin position="225"/>
        <end position="250"/>
    </location>
</feature>
<dbReference type="GO" id="GO:0005741">
    <property type="term" value="C:mitochondrial outer membrane"/>
    <property type="evidence" value="ECO:0000318"/>
    <property type="project" value="GO_Central"/>
</dbReference>
<dbReference type="AlphaFoldDB" id="A7E940"/>
<dbReference type="CDD" id="cd15904">
    <property type="entry name" value="TSPO_MBR"/>
    <property type="match status" value="1"/>
</dbReference>
<dbReference type="GeneID" id="5493130"/>
<dbReference type="KEGG" id="ssl:SS1G_01820"/>
<dbReference type="Proteomes" id="UP000001312">
    <property type="component" value="Unassembled WGS sequence"/>
</dbReference>
<comment type="subcellular location">
    <subcellularLocation>
        <location evidence="1">Membrane</location>
        <topology evidence="1">Multi-pass membrane protein</topology>
    </subcellularLocation>
</comment>
<evidence type="ECO:0000256" key="2">
    <source>
        <dbReference type="ARBA" id="ARBA00007524"/>
    </source>
</evidence>
<feature type="transmembrane region" description="Helical" evidence="6">
    <location>
        <begin position="175"/>
        <end position="193"/>
    </location>
</feature>
<comment type="similarity">
    <text evidence="2">Belongs to the TspO/BZRP family.</text>
</comment>